<feature type="compositionally biased region" description="Acidic residues" evidence="1">
    <location>
        <begin position="560"/>
        <end position="569"/>
    </location>
</feature>
<evidence type="ECO:0000256" key="1">
    <source>
        <dbReference type="SAM" id="MobiDB-lite"/>
    </source>
</evidence>
<feature type="region of interest" description="Disordered" evidence="1">
    <location>
        <begin position="623"/>
        <end position="645"/>
    </location>
</feature>
<accession>A0A1Y2C8V4</accession>
<dbReference type="EMBL" id="MCGO01000025">
    <property type="protein sequence ID" value="ORY43460.1"/>
    <property type="molecule type" value="Genomic_DNA"/>
</dbReference>
<dbReference type="Proteomes" id="UP000193642">
    <property type="component" value="Unassembled WGS sequence"/>
</dbReference>
<feature type="region of interest" description="Disordered" evidence="1">
    <location>
        <begin position="548"/>
        <end position="569"/>
    </location>
</feature>
<name>A0A1Y2C8V4_9FUNG</name>
<proteinExistence type="predicted"/>
<keyword evidence="3" id="KW-1185">Reference proteome</keyword>
<protein>
    <submittedName>
        <fullName evidence="2">Uncharacterized protein</fullName>
    </submittedName>
</protein>
<dbReference type="OrthoDB" id="5954088at2759"/>
<reference evidence="2 3" key="1">
    <citation type="submission" date="2016-07" db="EMBL/GenBank/DDBJ databases">
        <title>Pervasive Adenine N6-methylation of Active Genes in Fungi.</title>
        <authorList>
            <consortium name="DOE Joint Genome Institute"/>
            <person name="Mondo S.J."/>
            <person name="Dannebaum R.O."/>
            <person name="Kuo R.C."/>
            <person name="Labutti K."/>
            <person name="Haridas S."/>
            <person name="Kuo A."/>
            <person name="Salamov A."/>
            <person name="Ahrendt S.R."/>
            <person name="Lipzen A."/>
            <person name="Sullivan W."/>
            <person name="Andreopoulos W.B."/>
            <person name="Clum A."/>
            <person name="Lindquist E."/>
            <person name="Daum C."/>
            <person name="Ramamoorthy G.K."/>
            <person name="Gryganskyi A."/>
            <person name="Culley D."/>
            <person name="Magnuson J.K."/>
            <person name="James T.Y."/>
            <person name="O'Malley M.A."/>
            <person name="Stajich J.E."/>
            <person name="Spatafora J.W."/>
            <person name="Visel A."/>
            <person name="Grigoriev I.V."/>
        </authorList>
    </citation>
    <scope>NUCLEOTIDE SEQUENCE [LARGE SCALE GENOMIC DNA]</scope>
    <source>
        <strain evidence="2 3">JEL800</strain>
    </source>
</reference>
<evidence type="ECO:0000313" key="3">
    <source>
        <dbReference type="Proteomes" id="UP000193642"/>
    </source>
</evidence>
<organism evidence="2 3">
    <name type="scientific">Rhizoclosmatium globosum</name>
    <dbReference type="NCBI Taxonomy" id="329046"/>
    <lineage>
        <taxon>Eukaryota</taxon>
        <taxon>Fungi</taxon>
        <taxon>Fungi incertae sedis</taxon>
        <taxon>Chytridiomycota</taxon>
        <taxon>Chytridiomycota incertae sedis</taxon>
        <taxon>Chytridiomycetes</taxon>
        <taxon>Chytridiales</taxon>
        <taxon>Chytriomycetaceae</taxon>
        <taxon>Rhizoclosmatium</taxon>
    </lineage>
</organism>
<gene>
    <name evidence="2" type="ORF">BCR33DRAFT_717666</name>
</gene>
<sequence>MQTERKPSLGKLNSRTTWSGSTLNTNYRVSTWPTLGPPKRNSGKQMKEATVENDQTVANQTHISAPPHVDAVVLLENALILTPPMSIHLWSLSLVGSTTKMNPQTLEPLSHIACLGFLDLSETDVSLQTIQTSLRQIQIMRLHLTSNATQITQDDLRGFMVYALPNVWTLDGIPILHQERRKWSKHFAEGGKGQFSDLIRKHYIEDAAFVARKKKQYAQPSYIKAEYIYESPIQKKLWSSRAKKVIGDMPTEFNMPIDQDLWRLKRLAADLERRVIQTFPPSVFSLEKIRGSVACFVGVPNQYSPLQNNAKFATAYNVDSQISLALLILSSLIDEFPVHLAQSALEHIFEANEENGKRKQHWAQRPISPLLWRVQELAQLLLLTANPNNRPEILSRLEPFRQIHLMMHEFSFTHFSFTDFEPLPSMYPPPTLKHHTTTTPLLSNTTLLSYIRTTPNLSQRYHPKHSTTLISHALVQLEVIPFLVCKSANVPAVEFLELFPGVQRVLEHSRSRSRSAVRRSMGSAGESFGIYEKVLRFRWRASEDKFGQVAKAEKGNGSGDEGDEDEEDEPIDEFASSLDGLVFQIKLRILEAVDDIIRIVYGEVEEPVYRFAPPPKTPEPIYRKADSPEPQQVVGAEEHNDNEEDEEMRMFDLLRHLRIAKHHRDPVPSSLVMKGKKI</sequence>
<evidence type="ECO:0000313" key="2">
    <source>
        <dbReference type="EMBL" id="ORY43460.1"/>
    </source>
</evidence>
<comment type="caution">
    <text evidence="2">The sequence shown here is derived from an EMBL/GenBank/DDBJ whole genome shotgun (WGS) entry which is preliminary data.</text>
</comment>
<dbReference type="AlphaFoldDB" id="A0A1Y2C8V4"/>